<feature type="region of interest" description="Disordered" evidence="1">
    <location>
        <begin position="1"/>
        <end position="21"/>
    </location>
</feature>
<dbReference type="Gene3D" id="3.40.50.1100">
    <property type="match status" value="2"/>
</dbReference>
<gene>
    <name evidence="3" type="ORF">M409DRAFT_24911</name>
</gene>
<dbReference type="FunFam" id="3.40.50.1100:FF:000058">
    <property type="entry name" value="Cysteine synthase B, putative"/>
    <property type="match status" value="1"/>
</dbReference>
<proteinExistence type="predicted"/>
<dbReference type="AlphaFoldDB" id="A0A6A6CGE3"/>
<dbReference type="Gene3D" id="3.40.250.10">
    <property type="entry name" value="Rhodanese-like domain"/>
    <property type="match status" value="1"/>
</dbReference>
<dbReference type="OrthoDB" id="10259545at2759"/>
<name>A0A6A6CGE3_ZASCE</name>
<dbReference type="PANTHER" id="PTHR10314">
    <property type="entry name" value="CYSTATHIONINE BETA-SYNTHASE"/>
    <property type="match status" value="1"/>
</dbReference>
<dbReference type="Proteomes" id="UP000799537">
    <property type="component" value="Unassembled WGS sequence"/>
</dbReference>
<dbReference type="InterPro" id="IPR036052">
    <property type="entry name" value="TrpB-like_PALP_sf"/>
</dbReference>
<reference evidence="3" key="1">
    <citation type="journal article" date="2020" name="Stud. Mycol.">
        <title>101 Dothideomycetes genomes: a test case for predicting lifestyles and emergence of pathogens.</title>
        <authorList>
            <person name="Haridas S."/>
            <person name="Albert R."/>
            <person name="Binder M."/>
            <person name="Bloem J."/>
            <person name="Labutti K."/>
            <person name="Salamov A."/>
            <person name="Andreopoulos B."/>
            <person name="Baker S."/>
            <person name="Barry K."/>
            <person name="Bills G."/>
            <person name="Bluhm B."/>
            <person name="Cannon C."/>
            <person name="Castanera R."/>
            <person name="Culley D."/>
            <person name="Daum C."/>
            <person name="Ezra D."/>
            <person name="Gonzalez J."/>
            <person name="Henrissat B."/>
            <person name="Kuo A."/>
            <person name="Liang C."/>
            <person name="Lipzen A."/>
            <person name="Lutzoni F."/>
            <person name="Magnuson J."/>
            <person name="Mondo S."/>
            <person name="Nolan M."/>
            <person name="Ohm R."/>
            <person name="Pangilinan J."/>
            <person name="Park H.-J."/>
            <person name="Ramirez L."/>
            <person name="Alfaro M."/>
            <person name="Sun H."/>
            <person name="Tritt A."/>
            <person name="Yoshinaga Y."/>
            <person name="Zwiers L.-H."/>
            <person name="Turgeon B."/>
            <person name="Goodwin S."/>
            <person name="Spatafora J."/>
            <person name="Crous P."/>
            <person name="Grigoriev I."/>
        </authorList>
    </citation>
    <scope>NUCLEOTIDE SEQUENCE</scope>
    <source>
        <strain evidence="3">ATCC 36951</strain>
    </source>
</reference>
<evidence type="ECO:0000313" key="4">
    <source>
        <dbReference type="Proteomes" id="UP000799537"/>
    </source>
</evidence>
<dbReference type="InterPro" id="IPR036873">
    <property type="entry name" value="Rhodanese-like_dom_sf"/>
</dbReference>
<evidence type="ECO:0000256" key="1">
    <source>
        <dbReference type="SAM" id="MobiDB-lite"/>
    </source>
</evidence>
<dbReference type="InterPro" id="IPR001763">
    <property type="entry name" value="Rhodanese-like_dom"/>
</dbReference>
<organism evidence="3 4">
    <name type="scientific">Zasmidium cellare ATCC 36951</name>
    <dbReference type="NCBI Taxonomy" id="1080233"/>
    <lineage>
        <taxon>Eukaryota</taxon>
        <taxon>Fungi</taxon>
        <taxon>Dikarya</taxon>
        <taxon>Ascomycota</taxon>
        <taxon>Pezizomycotina</taxon>
        <taxon>Dothideomycetes</taxon>
        <taxon>Dothideomycetidae</taxon>
        <taxon>Mycosphaerellales</taxon>
        <taxon>Mycosphaerellaceae</taxon>
        <taxon>Zasmidium</taxon>
    </lineage>
</organism>
<evidence type="ECO:0000313" key="3">
    <source>
        <dbReference type="EMBL" id="KAF2165012.1"/>
    </source>
</evidence>
<keyword evidence="4" id="KW-1185">Reference proteome</keyword>
<dbReference type="PROSITE" id="PS50206">
    <property type="entry name" value="RHODANESE_3"/>
    <property type="match status" value="1"/>
</dbReference>
<feature type="domain" description="Rhodanese" evidence="2">
    <location>
        <begin position="381"/>
        <end position="493"/>
    </location>
</feature>
<dbReference type="EMBL" id="ML993602">
    <property type="protein sequence ID" value="KAF2165012.1"/>
    <property type="molecule type" value="Genomic_DNA"/>
</dbReference>
<accession>A0A6A6CGE3</accession>
<dbReference type="Pfam" id="PF00291">
    <property type="entry name" value="PALP"/>
    <property type="match status" value="1"/>
</dbReference>
<dbReference type="GeneID" id="54560721"/>
<dbReference type="InterPro" id="IPR050214">
    <property type="entry name" value="Cys_Synth/Cystath_Beta-Synth"/>
</dbReference>
<sequence>MPDLTSTSSVNNKHKISNVNPRNVYRGPDALKQYFDPDCAPPLPLVEISSPDLNPFYEDGVRIYAKMMSSHPCNNVKCMPAMNLLAKEVVPEETDKIVEYSSGSTVISMSLVARVFHGIDNTHAYLSNKTSEAKLKLMQFFGLNLTLFGGPSQPEPTDERGGIQWARSQAMESKSTVNPNQYENDANWQAHVKWTGPQIMKQLPEISVLAVGMGTSGTATGLGHYFATAKPSCFRLGVCTAPGDRVPGPRSYSLLAPVEFPWRQSVDHIEHVGSHDSYTLSLRLCRNGILCGPSSGFNLQGLYSLLEKRKAAGTLQQMAEADGLVHCVFLCCDFPYQYINEYFSKLGPEAFPPITNEHLTKVDLHRYDEAWELPPSDAVPLKENTLVVDLRRQQDNLQDSLTPSINISLKTLDSGSRSPFFEAELLDKQWCELESLFSQSYLQSQFAGKKLLCVCYNGDTARVATSVLRAKGFEADSIRGGFRALREVRPRSPADSVLEEKYENSTVDESVKVL</sequence>
<dbReference type="SUPFAM" id="SSF53686">
    <property type="entry name" value="Tryptophan synthase beta subunit-like PLP-dependent enzymes"/>
    <property type="match status" value="1"/>
</dbReference>
<dbReference type="RefSeq" id="XP_033665901.1">
    <property type="nucleotide sequence ID" value="XM_033807449.1"/>
</dbReference>
<dbReference type="InterPro" id="IPR001926">
    <property type="entry name" value="TrpB-like_PALP"/>
</dbReference>
<evidence type="ECO:0000259" key="2">
    <source>
        <dbReference type="PROSITE" id="PS50206"/>
    </source>
</evidence>
<protein>
    <recommendedName>
        <fullName evidence="2">Rhodanese domain-containing protein</fullName>
    </recommendedName>
</protein>
<dbReference type="SUPFAM" id="SSF52821">
    <property type="entry name" value="Rhodanese/Cell cycle control phosphatase"/>
    <property type="match status" value="1"/>
</dbReference>